<dbReference type="Pfam" id="PF02674">
    <property type="entry name" value="Colicin_V"/>
    <property type="match status" value="1"/>
</dbReference>
<protein>
    <submittedName>
        <fullName evidence="6">CvpA family protein</fullName>
    </submittedName>
</protein>
<evidence type="ECO:0000256" key="3">
    <source>
        <dbReference type="ARBA" id="ARBA00022989"/>
    </source>
</evidence>
<keyword evidence="2 5" id="KW-0812">Transmembrane</keyword>
<dbReference type="InterPro" id="IPR052719">
    <property type="entry name" value="CvpA-like"/>
</dbReference>
<feature type="transmembrane region" description="Helical" evidence="5">
    <location>
        <begin position="33"/>
        <end position="51"/>
    </location>
</feature>
<accession>A0ABT0PA48</accession>
<evidence type="ECO:0000256" key="2">
    <source>
        <dbReference type="ARBA" id="ARBA00022692"/>
    </source>
</evidence>
<gene>
    <name evidence="6" type="ORF">M4Z11_02640</name>
</gene>
<dbReference type="PANTHER" id="PTHR36926">
    <property type="entry name" value="COLICIN V PRODUCTION PROTEIN"/>
    <property type="match status" value="1"/>
</dbReference>
<proteinExistence type="predicted"/>
<organism evidence="6 7">
    <name type="scientific">Bartonella bilalgolemii</name>
    <dbReference type="NCBI Taxonomy" id="2942911"/>
    <lineage>
        <taxon>Bacteria</taxon>
        <taxon>Pseudomonadati</taxon>
        <taxon>Pseudomonadota</taxon>
        <taxon>Alphaproteobacteria</taxon>
        <taxon>Hyphomicrobiales</taxon>
        <taxon>Bartonellaceae</taxon>
        <taxon>Bartonella</taxon>
    </lineage>
</organism>
<comment type="caution">
    <text evidence="6">The sequence shown here is derived from an EMBL/GenBank/DDBJ whole genome shotgun (WGS) entry which is preliminary data.</text>
</comment>
<feature type="transmembrane region" description="Helical" evidence="5">
    <location>
        <begin position="103"/>
        <end position="127"/>
    </location>
</feature>
<comment type="subcellular location">
    <subcellularLocation>
        <location evidence="1">Membrane</location>
        <topology evidence="1">Multi-pass membrane protein</topology>
    </subcellularLocation>
</comment>
<dbReference type="RefSeq" id="WP_249675864.1">
    <property type="nucleotide sequence ID" value="NZ_JAMCOF010000003.1"/>
</dbReference>
<evidence type="ECO:0000256" key="1">
    <source>
        <dbReference type="ARBA" id="ARBA00004141"/>
    </source>
</evidence>
<keyword evidence="3 5" id="KW-1133">Transmembrane helix</keyword>
<feature type="transmembrane region" description="Helical" evidence="5">
    <location>
        <begin position="5"/>
        <end position="27"/>
    </location>
</feature>
<evidence type="ECO:0000256" key="5">
    <source>
        <dbReference type="SAM" id="Phobius"/>
    </source>
</evidence>
<evidence type="ECO:0000313" key="7">
    <source>
        <dbReference type="Proteomes" id="UP001523003"/>
    </source>
</evidence>
<sequence>MSVTILDGIVVVVILFSSFLAMLRGFSREVLSLISWIIAAVSTFYSFKLILPFTEQYLSNKMIALIITFFMIFIIILVITSIITMKIADFIIDSRIGALDRTVGFIFGAFRGLLITVISVLLINALIKPKQQSDWLKNAQTKPMLDSLSKKIAEMMPKDLDYTFEIIEKFFKKDDTTDN</sequence>
<dbReference type="Proteomes" id="UP001523003">
    <property type="component" value="Unassembled WGS sequence"/>
</dbReference>
<keyword evidence="4 5" id="KW-0472">Membrane</keyword>
<dbReference type="EMBL" id="JAMCOF010000003">
    <property type="protein sequence ID" value="MCL6229514.1"/>
    <property type="molecule type" value="Genomic_DNA"/>
</dbReference>
<reference evidence="6 7" key="1">
    <citation type="submission" date="2022-05" db="EMBL/GenBank/DDBJ databases">
        <title>Description of the Bartonella bilalgolemii sp. nov. Isolated from Apodemus uralensis (Pallas 1811).</title>
        <authorList>
            <person name="Zgheib R."/>
            <person name="Celebi B."/>
        </authorList>
    </citation>
    <scope>NUCLEOTIDE SEQUENCE [LARGE SCALE GENOMIC DNA]</scope>
    <source>
        <strain evidence="6 7">G70</strain>
    </source>
</reference>
<dbReference type="InterPro" id="IPR003825">
    <property type="entry name" value="Colicin-V_CvpA"/>
</dbReference>
<dbReference type="PANTHER" id="PTHR36926:SF1">
    <property type="entry name" value="COLICIN V PRODUCTION PROTEIN"/>
    <property type="match status" value="1"/>
</dbReference>
<evidence type="ECO:0000313" key="6">
    <source>
        <dbReference type="EMBL" id="MCL6229514.1"/>
    </source>
</evidence>
<name>A0ABT0PA48_9HYPH</name>
<evidence type="ECO:0000256" key="4">
    <source>
        <dbReference type="ARBA" id="ARBA00023136"/>
    </source>
</evidence>
<keyword evidence="7" id="KW-1185">Reference proteome</keyword>
<feature type="transmembrane region" description="Helical" evidence="5">
    <location>
        <begin position="63"/>
        <end position="83"/>
    </location>
</feature>